<dbReference type="EMBL" id="SFCC01000003">
    <property type="protein sequence ID" value="RZQ64504.1"/>
    <property type="molecule type" value="Genomic_DNA"/>
</dbReference>
<comment type="caution">
    <text evidence="1">The sequence shown here is derived from an EMBL/GenBank/DDBJ whole genome shotgun (WGS) entry which is preliminary data.</text>
</comment>
<dbReference type="OrthoDB" id="3686643at2"/>
<evidence type="ECO:0000313" key="1">
    <source>
        <dbReference type="EMBL" id="RZQ64504.1"/>
    </source>
</evidence>
<name>A0A4Q7JDQ9_9PSEU</name>
<dbReference type="Gene3D" id="3.40.1000.10">
    <property type="entry name" value="Mog1/PsbP, alpha/beta/alpha sandwich"/>
    <property type="match status" value="1"/>
</dbReference>
<reference evidence="1 2" key="1">
    <citation type="submission" date="2019-02" db="EMBL/GenBank/DDBJ databases">
        <title>Draft genome sequence of Amycolatopsis sp. 8-3EHSu isolated from roots of Suaeda maritima.</title>
        <authorList>
            <person name="Duangmal K."/>
            <person name="Chantavorakit T."/>
        </authorList>
    </citation>
    <scope>NUCLEOTIDE SEQUENCE [LARGE SCALE GENOMIC DNA]</scope>
    <source>
        <strain evidence="1 2">8-3EHSu</strain>
    </source>
</reference>
<evidence type="ECO:0008006" key="3">
    <source>
        <dbReference type="Google" id="ProtNLM"/>
    </source>
</evidence>
<evidence type="ECO:0000313" key="2">
    <source>
        <dbReference type="Proteomes" id="UP000292003"/>
    </source>
</evidence>
<proteinExistence type="predicted"/>
<dbReference type="Proteomes" id="UP000292003">
    <property type="component" value="Unassembled WGS sequence"/>
</dbReference>
<protein>
    <recommendedName>
        <fullName evidence="3">DUF1795 domain-containing protein</fullName>
    </recommendedName>
</protein>
<dbReference type="RefSeq" id="WP_130474303.1">
    <property type="nucleotide sequence ID" value="NZ_SFCC01000003.1"/>
</dbReference>
<organism evidence="1 2">
    <name type="scientific">Amycolatopsis suaedae</name>
    <dbReference type="NCBI Taxonomy" id="2510978"/>
    <lineage>
        <taxon>Bacteria</taxon>
        <taxon>Bacillati</taxon>
        <taxon>Actinomycetota</taxon>
        <taxon>Actinomycetes</taxon>
        <taxon>Pseudonocardiales</taxon>
        <taxon>Pseudonocardiaceae</taxon>
        <taxon>Amycolatopsis</taxon>
    </lineage>
</organism>
<keyword evidence="2" id="KW-1185">Reference proteome</keyword>
<dbReference type="AlphaFoldDB" id="A0A4Q7JDQ9"/>
<sequence length="159" mass="16905">MTKTLPIPLRFQLPAGWRPAPPEEVGAPGAAFVALQPDRADGFVANITVDGNLRPDRPELATVADDSVDRLRHTGAVEIADRQHVGTDAVPGLNQVLRLSTTAGGAALDLVQCQVYLGLADESDPARYAVVEMVLTATPAQLPDVIDDFQRFVASVQTP</sequence>
<accession>A0A4Q7JDQ9</accession>
<gene>
    <name evidence="1" type="ORF">EWH70_06175</name>
</gene>